<dbReference type="EMBL" id="JARQZJ010000064">
    <property type="protein sequence ID" value="KAK9880303.1"/>
    <property type="molecule type" value="Genomic_DNA"/>
</dbReference>
<evidence type="ECO:0000256" key="1">
    <source>
        <dbReference type="ARBA" id="ARBA00022741"/>
    </source>
</evidence>
<dbReference type="GO" id="GO:0005524">
    <property type="term" value="F:ATP binding"/>
    <property type="evidence" value="ECO:0007669"/>
    <property type="project" value="UniProtKB-KW"/>
</dbReference>
<keyword evidence="5" id="KW-1185">Reference proteome</keyword>
<dbReference type="SUPFAM" id="SSF52540">
    <property type="entry name" value="P-loop containing nucleoside triphosphate hydrolases"/>
    <property type="match status" value="1"/>
</dbReference>
<dbReference type="InterPro" id="IPR050221">
    <property type="entry name" value="26S_Proteasome_ATPase"/>
</dbReference>
<dbReference type="Gene3D" id="3.40.50.300">
    <property type="entry name" value="P-loop containing nucleotide triphosphate hydrolases"/>
    <property type="match status" value="1"/>
</dbReference>
<evidence type="ECO:0000313" key="4">
    <source>
        <dbReference type="EMBL" id="KAK9880303.1"/>
    </source>
</evidence>
<name>A0AAW1UGL1_9CUCU</name>
<reference evidence="4 5" key="1">
    <citation type="submission" date="2023-03" db="EMBL/GenBank/DDBJ databases">
        <title>Genome insight into feeding habits of ladybird beetles.</title>
        <authorList>
            <person name="Li H.-S."/>
            <person name="Huang Y.-H."/>
            <person name="Pang H."/>
        </authorList>
    </citation>
    <scope>NUCLEOTIDE SEQUENCE [LARGE SCALE GENOMIC DNA]</scope>
    <source>
        <strain evidence="4">SYSU_2023b</strain>
        <tissue evidence="4">Whole body</tissue>
    </source>
</reference>
<gene>
    <name evidence="4" type="ORF">WA026_010181</name>
</gene>
<evidence type="ECO:0000313" key="5">
    <source>
        <dbReference type="Proteomes" id="UP001431783"/>
    </source>
</evidence>
<evidence type="ECO:0000259" key="3">
    <source>
        <dbReference type="Pfam" id="PF00004"/>
    </source>
</evidence>
<keyword evidence="2" id="KW-0067">ATP-binding</keyword>
<feature type="domain" description="ATPase AAA-type core" evidence="3">
    <location>
        <begin position="95"/>
        <end position="132"/>
    </location>
</feature>
<dbReference type="AlphaFoldDB" id="A0AAW1UGL1"/>
<comment type="caution">
    <text evidence="4">The sequence shown here is derived from an EMBL/GenBank/DDBJ whole genome shotgun (WGS) entry which is preliminary data.</text>
</comment>
<dbReference type="InterPro" id="IPR027417">
    <property type="entry name" value="P-loop_NTPase"/>
</dbReference>
<dbReference type="Proteomes" id="UP001431783">
    <property type="component" value="Unassembled WGS sequence"/>
</dbReference>
<accession>A0AAW1UGL1</accession>
<dbReference type="PANTHER" id="PTHR23073">
    <property type="entry name" value="26S PROTEASOME REGULATORY SUBUNIT"/>
    <property type="match status" value="1"/>
</dbReference>
<proteinExistence type="predicted"/>
<organism evidence="4 5">
    <name type="scientific">Henosepilachna vigintioctopunctata</name>
    <dbReference type="NCBI Taxonomy" id="420089"/>
    <lineage>
        <taxon>Eukaryota</taxon>
        <taxon>Metazoa</taxon>
        <taxon>Ecdysozoa</taxon>
        <taxon>Arthropoda</taxon>
        <taxon>Hexapoda</taxon>
        <taxon>Insecta</taxon>
        <taxon>Pterygota</taxon>
        <taxon>Neoptera</taxon>
        <taxon>Endopterygota</taxon>
        <taxon>Coleoptera</taxon>
        <taxon>Polyphaga</taxon>
        <taxon>Cucujiformia</taxon>
        <taxon>Coccinelloidea</taxon>
        <taxon>Coccinellidae</taxon>
        <taxon>Epilachninae</taxon>
        <taxon>Epilachnini</taxon>
        <taxon>Henosepilachna</taxon>
    </lineage>
</organism>
<dbReference type="GO" id="GO:0016887">
    <property type="term" value="F:ATP hydrolysis activity"/>
    <property type="evidence" value="ECO:0007669"/>
    <property type="project" value="InterPro"/>
</dbReference>
<dbReference type="InterPro" id="IPR003959">
    <property type="entry name" value="ATPase_AAA_core"/>
</dbReference>
<keyword evidence="1" id="KW-0547">Nucleotide-binding</keyword>
<evidence type="ECO:0000256" key="2">
    <source>
        <dbReference type="ARBA" id="ARBA00022840"/>
    </source>
</evidence>
<dbReference type="Pfam" id="PF00004">
    <property type="entry name" value="AAA"/>
    <property type="match status" value="1"/>
</dbReference>
<sequence length="142" mass="15975">MLREELMLLQEQGSSVGDVVKPMDKKSTCQGSSRVDPLVSHMIVEKVLDSTNEMVGGLDEQIKKIKEVIELTVKHPELFDALDIAQPKGVLLYDPPPGNGKTLLAKAVAHHTECTFIRVSGFELVQKFKERAQEWLESYLLW</sequence>
<protein>
    <recommendedName>
        <fullName evidence="3">ATPase AAA-type core domain-containing protein</fullName>
    </recommendedName>
</protein>
<dbReference type="FunFam" id="3.40.50.300:FF:002861">
    <property type="entry name" value="Cell division control protein 48 homolog E"/>
    <property type="match status" value="1"/>
</dbReference>